<dbReference type="EMBL" id="JACOOZ010000003">
    <property type="protein sequence ID" value="MBC5667473.1"/>
    <property type="molecule type" value="Genomic_DNA"/>
</dbReference>
<dbReference type="Proteomes" id="UP000597877">
    <property type="component" value="Unassembled WGS sequence"/>
</dbReference>
<evidence type="ECO:0000313" key="2">
    <source>
        <dbReference type="EMBL" id="MBC5667473.1"/>
    </source>
</evidence>
<dbReference type="RefSeq" id="WP_186840242.1">
    <property type="nucleotide sequence ID" value="NZ_JACOOZ010000003.1"/>
</dbReference>
<sequence>MYKILAFDNGQPAILYHSGHNVYMYTAIRGHIHPEGIIFNDVKDDFRIYDGNKKYAFYISTDNKIKTATLSGNRFMEFLSIPLEDSKNGRTIVNVSPIMCENELYIFYCTHNNHSNFCDVYYLLCSAPNHTCLIKRNIKNYNDFDVVSSNRKTYIILQNDCYYLSKNGTITTITKNGPDNVNLAANETIEQLKNSLSEKSSELIKCQKKIYEKNMEISNLKFTKKQLSRQCEQLSNYVGKLQDELRKIKFM</sequence>
<gene>
    <name evidence="2" type="ORF">H8S00_05680</name>
</gene>
<keyword evidence="3" id="KW-1185">Reference proteome</keyword>
<evidence type="ECO:0000313" key="3">
    <source>
        <dbReference type="Proteomes" id="UP000597877"/>
    </source>
</evidence>
<proteinExistence type="predicted"/>
<feature type="coiled-coil region" evidence="1">
    <location>
        <begin position="182"/>
        <end position="244"/>
    </location>
</feature>
<accession>A0ABR7F1J5</accession>
<keyword evidence="1" id="KW-0175">Coiled coil</keyword>
<reference evidence="2 3" key="1">
    <citation type="submission" date="2020-08" db="EMBL/GenBank/DDBJ databases">
        <title>Genome public.</title>
        <authorList>
            <person name="Liu C."/>
            <person name="Sun Q."/>
        </authorList>
    </citation>
    <scope>NUCLEOTIDE SEQUENCE [LARGE SCALE GENOMIC DNA]</scope>
    <source>
        <strain evidence="2 3">BX4</strain>
    </source>
</reference>
<protein>
    <submittedName>
        <fullName evidence="2">Uncharacterized protein</fullName>
    </submittedName>
</protein>
<evidence type="ECO:0000256" key="1">
    <source>
        <dbReference type="SAM" id="Coils"/>
    </source>
</evidence>
<organism evidence="2 3">
    <name type="scientific">Eubacterium segne</name>
    <dbReference type="NCBI Taxonomy" id="2763045"/>
    <lineage>
        <taxon>Bacteria</taxon>
        <taxon>Bacillati</taxon>
        <taxon>Bacillota</taxon>
        <taxon>Clostridia</taxon>
        <taxon>Eubacteriales</taxon>
        <taxon>Eubacteriaceae</taxon>
        <taxon>Eubacterium</taxon>
    </lineage>
</organism>
<name>A0ABR7F1J5_9FIRM</name>
<comment type="caution">
    <text evidence="2">The sequence shown here is derived from an EMBL/GenBank/DDBJ whole genome shotgun (WGS) entry which is preliminary data.</text>
</comment>